<dbReference type="Gene3D" id="3.40.50.410">
    <property type="entry name" value="von Willebrand factor, type A domain"/>
    <property type="match status" value="1"/>
</dbReference>
<protein>
    <submittedName>
        <fullName evidence="3">VWA domain-containing protein</fullName>
    </submittedName>
</protein>
<keyword evidence="4" id="KW-1185">Reference proteome</keyword>
<comment type="caution">
    <text evidence="3">The sequence shown here is derived from an EMBL/GenBank/DDBJ whole genome shotgun (WGS) entry which is preliminary data.</text>
</comment>
<dbReference type="PANTHER" id="PTHR10166">
    <property type="entry name" value="VOLTAGE-DEPENDENT CALCIUM CHANNEL SUBUNIT ALPHA-2/DELTA-RELATED"/>
    <property type="match status" value="1"/>
</dbReference>
<dbReference type="Pfam" id="PF13519">
    <property type="entry name" value="VWA_2"/>
    <property type="match status" value="1"/>
</dbReference>
<dbReference type="InterPro" id="IPR036465">
    <property type="entry name" value="vWFA_dom_sf"/>
</dbReference>
<evidence type="ECO:0000259" key="2">
    <source>
        <dbReference type="PROSITE" id="PS50234"/>
    </source>
</evidence>
<dbReference type="InterPro" id="IPR002035">
    <property type="entry name" value="VWF_A"/>
</dbReference>
<feature type="chain" id="PRO_5045166075" evidence="1">
    <location>
        <begin position="24"/>
        <end position="546"/>
    </location>
</feature>
<dbReference type="PANTHER" id="PTHR10166:SF37">
    <property type="entry name" value="STOLID, ISOFORM H"/>
    <property type="match status" value="1"/>
</dbReference>
<reference evidence="3 4" key="1">
    <citation type="submission" date="2021-01" db="EMBL/GenBank/DDBJ databases">
        <title>Azospirillum sp. YIM DDC1 draft genome.</title>
        <authorList>
            <person name="Wang Y.-X."/>
        </authorList>
    </citation>
    <scope>NUCLEOTIDE SEQUENCE [LARGE SCALE GENOMIC DNA]</scope>
    <source>
        <strain evidence="3 4">YIM DDC1</strain>
    </source>
</reference>
<evidence type="ECO:0000313" key="4">
    <source>
        <dbReference type="Proteomes" id="UP000654452"/>
    </source>
</evidence>
<dbReference type="CDD" id="cd01465">
    <property type="entry name" value="vWA_subgroup"/>
    <property type="match status" value="1"/>
</dbReference>
<dbReference type="InterPro" id="IPR051173">
    <property type="entry name" value="Ca_channel_alpha-2/delta"/>
</dbReference>
<dbReference type="InterPro" id="IPR021908">
    <property type="entry name" value="YfbK_C"/>
</dbReference>
<gene>
    <name evidence="3" type="ORF">JJL56_09125</name>
</gene>
<name>A0ABS1HW23_9PROT</name>
<dbReference type="SUPFAM" id="SSF53300">
    <property type="entry name" value="vWA-like"/>
    <property type="match status" value="1"/>
</dbReference>
<dbReference type="RefSeq" id="WP_200484945.1">
    <property type="nucleotide sequence ID" value="NZ_JAEPIV010000002.1"/>
</dbReference>
<organism evidence="3 4">
    <name type="scientific">Azospirillum aestuarii</name>
    <dbReference type="NCBI Taxonomy" id="2802052"/>
    <lineage>
        <taxon>Bacteria</taxon>
        <taxon>Pseudomonadati</taxon>
        <taxon>Pseudomonadota</taxon>
        <taxon>Alphaproteobacteria</taxon>
        <taxon>Rhodospirillales</taxon>
        <taxon>Azospirillaceae</taxon>
        <taxon>Azospirillum</taxon>
    </lineage>
</organism>
<proteinExistence type="predicted"/>
<sequence length="546" mass="57893">MKRTSVGGLLGAMALGTVLTACGVTPQVPTSSIRPGSSENLVGYPAAPFVASAPAARSAGTPFPASEIARSPGRFDTASPNGFVPVAEAPVSTFSADVDTASYAVVRRLLNEGHPIPYPVLRVEEMVNYFHYDYPRPESPAAPFRPTVAVYPSPWTEGARILHIGIRAYDVARKQRPALNLVFLVDVSGSMAPQDRLPLLKQALLMLVDDLRPDDHVAIVSYAANSGVVLEPTAGTDKETIRAAIQGLTAGGLTAGDGGIQAAYALAEKNFDKAAVNRVVIGTDGDFNVGIVDPKALETLIAGKRETGVYLSVLGVGLGNLNDVVMQRLAQAGNGNAAYIDGMQEAKKVLRDELSSTMVPVADNVKFQVEFNPALVGHYRLIGYETRALRREDFNDDRVDAGDVGAGHAVTALYEFLPPGAKGKGVDPLRYEANHKARTTKDAANADEFGFLRLRYTLPGQSQSRLIERPIRKREALASVEAAPAEARFALAVASFAGKLRSAGGGETMSYAQIADLARGARGADPDGTRAEFIRLVELAGSRAAR</sequence>
<evidence type="ECO:0000313" key="3">
    <source>
        <dbReference type="EMBL" id="MBK4719030.1"/>
    </source>
</evidence>
<dbReference type="Pfam" id="PF12450">
    <property type="entry name" value="vWF_A"/>
    <property type="match status" value="1"/>
</dbReference>
<dbReference type="InterPro" id="IPR022156">
    <property type="entry name" value="Uncharacterised_YfbK_N"/>
</dbReference>
<keyword evidence="1" id="KW-0732">Signal</keyword>
<dbReference type="Pfam" id="PF12034">
    <property type="entry name" value="YfbK_C"/>
    <property type="match status" value="1"/>
</dbReference>
<dbReference type="SMART" id="SM00327">
    <property type="entry name" value="VWA"/>
    <property type="match status" value="1"/>
</dbReference>
<feature type="signal peptide" evidence="1">
    <location>
        <begin position="1"/>
        <end position="23"/>
    </location>
</feature>
<dbReference type="EMBL" id="JAEPIV010000002">
    <property type="protein sequence ID" value="MBK4719030.1"/>
    <property type="molecule type" value="Genomic_DNA"/>
</dbReference>
<accession>A0ABS1HW23</accession>
<dbReference type="PROSITE" id="PS51257">
    <property type="entry name" value="PROKAR_LIPOPROTEIN"/>
    <property type="match status" value="1"/>
</dbReference>
<dbReference type="PROSITE" id="PS50234">
    <property type="entry name" value="VWFA"/>
    <property type="match status" value="1"/>
</dbReference>
<feature type="domain" description="VWFA" evidence="2">
    <location>
        <begin position="180"/>
        <end position="358"/>
    </location>
</feature>
<evidence type="ECO:0000256" key="1">
    <source>
        <dbReference type="SAM" id="SignalP"/>
    </source>
</evidence>
<dbReference type="Proteomes" id="UP000654452">
    <property type="component" value="Unassembled WGS sequence"/>
</dbReference>